<protein>
    <submittedName>
        <fullName evidence="10">Cytochrome P450</fullName>
    </submittedName>
</protein>
<evidence type="ECO:0000256" key="9">
    <source>
        <dbReference type="ARBA" id="ARBA00060683"/>
    </source>
</evidence>
<keyword evidence="5" id="KW-0560">Oxidoreductase</keyword>
<evidence type="ECO:0000256" key="4">
    <source>
        <dbReference type="ARBA" id="ARBA00022857"/>
    </source>
</evidence>
<keyword evidence="3" id="KW-0479">Metal-binding</keyword>
<dbReference type="RefSeq" id="WP_121155362.1">
    <property type="nucleotide sequence ID" value="NZ_RBKT01000001.1"/>
</dbReference>
<comment type="pathway">
    <text evidence="9">Antibiotic biosynthesis; mycinamicin biosynthesis.</text>
</comment>
<evidence type="ECO:0000256" key="2">
    <source>
        <dbReference type="ARBA" id="ARBA00022617"/>
    </source>
</evidence>
<name>A0A495JD55_9ACTN</name>
<dbReference type="CDD" id="cd11029">
    <property type="entry name" value="CYP107-like"/>
    <property type="match status" value="1"/>
</dbReference>
<dbReference type="EMBL" id="RBKT01000001">
    <property type="protein sequence ID" value="RKR86950.1"/>
    <property type="molecule type" value="Genomic_DNA"/>
</dbReference>
<keyword evidence="4" id="KW-0521">NADP</keyword>
<dbReference type="GO" id="GO:0004497">
    <property type="term" value="F:monooxygenase activity"/>
    <property type="evidence" value="ECO:0007669"/>
    <property type="project" value="UniProtKB-KW"/>
</dbReference>
<keyword evidence="6" id="KW-0408">Iron</keyword>
<dbReference type="Pfam" id="PF00067">
    <property type="entry name" value="p450"/>
    <property type="match status" value="2"/>
</dbReference>
<accession>A0A495JD55</accession>
<dbReference type="GO" id="GO:0020037">
    <property type="term" value="F:heme binding"/>
    <property type="evidence" value="ECO:0007669"/>
    <property type="project" value="InterPro"/>
</dbReference>
<evidence type="ECO:0000256" key="6">
    <source>
        <dbReference type="ARBA" id="ARBA00023004"/>
    </source>
</evidence>
<dbReference type="InterPro" id="IPR036396">
    <property type="entry name" value="Cyt_P450_sf"/>
</dbReference>
<keyword evidence="8" id="KW-0045">Antibiotic biosynthesis</keyword>
<dbReference type="GO" id="GO:0017000">
    <property type="term" value="P:antibiotic biosynthetic process"/>
    <property type="evidence" value="ECO:0007669"/>
    <property type="project" value="UniProtKB-KW"/>
</dbReference>
<dbReference type="OrthoDB" id="4156795at2"/>
<dbReference type="InterPro" id="IPR001128">
    <property type="entry name" value="Cyt_P450"/>
</dbReference>
<reference evidence="10 11" key="1">
    <citation type="submission" date="2018-10" db="EMBL/GenBank/DDBJ databases">
        <title>Sequencing the genomes of 1000 actinobacteria strains.</title>
        <authorList>
            <person name="Klenk H.-P."/>
        </authorList>
    </citation>
    <scope>NUCLEOTIDE SEQUENCE [LARGE SCALE GENOMIC DNA]</scope>
    <source>
        <strain evidence="10 11">DSM 45175</strain>
    </source>
</reference>
<dbReference type="PANTHER" id="PTHR46696:SF1">
    <property type="entry name" value="CYTOCHROME P450 YJIB-RELATED"/>
    <property type="match status" value="1"/>
</dbReference>
<dbReference type="GO" id="GO:0016705">
    <property type="term" value="F:oxidoreductase activity, acting on paired donors, with incorporation or reduction of molecular oxygen"/>
    <property type="evidence" value="ECO:0007669"/>
    <property type="project" value="InterPro"/>
</dbReference>
<keyword evidence="11" id="KW-1185">Reference proteome</keyword>
<dbReference type="Proteomes" id="UP000277671">
    <property type="component" value="Unassembled WGS sequence"/>
</dbReference>
<evidence type="ECO:0000256" key="8">
    <source>
        <dbReference type="ARBA" id="ARBA00023194"/>
    </source>
</evidence>
<organism evidence="10 11">
    <name type="scientific">Micromonospora pisi</name>
    <dbReference type="NCBI Taxonomy" id="589240"/>
    <lineage>
        <taxon>Bacteria</taxon>
        <taxon>Bacillati</taxon>
        <taxon>Actinomycetota</taxon>
        <taxon>Actinomycetes</taxon>
        <taxon>Micromonosporales</taxon>
        <taxon>Micromonosporaceae</taxon>
        <taxon>Micromonospora</taxon>
    </lineage>
</organism>
<evidence type="ECO:0000313" key="10">
    <source>
        <dbReference type="EMBL" id="RKR86950.1"/>
    </source>
</evidence>
<keyword evidence="7" id="KW-0503">Monooxygenase</keyword>
<proteinExistence type="inferred from homology"/>
<dbReference type="AlphaFoldDB" id="A0A495JD55"/>
<gene>
    <name evidence="10" type="ORF">BDK92_1222</name>
</gene>
<comment type="caution">
    <text evidence="10">The sequence shown here is derived from an EMBL/GenBank/DDBJ whole genome shotgun (WGS) entry which is preliminary data.</text>
</comment>
<evidence type="ECO:0000313" key="11">
    <source>
        <dbReference type="Proteomes" id="UP000277671"/>
    </source>
</evidence>
<dbReference type="PANTHER" id="PTHR46696">
    <property type="entry name" value="P450, PUTATIVE (EUROFUNG)-RELATED"/>
    <property type="match status" value="1"/>
</dbReference>
<comment type="similarity">
    <text evidence="1">Belongs to the cytochrome P450 family.</text>
</comment>
<dbReference type="Gene3D" id="1.10.630.10">
    <property type="entry name" value="Cytochrome P450"/>
    <property type="match status" value="1"/>
</dbReference>
<sequence>MTGQAAAAPPSSPFDAAFVADPYPTYAALREAGPVHQVTLPDGSAVWLVTRYADVRAALADQRLSLDKANSDGSWRGFSLPPALDANLLNMDPPNHTRIRRLIAQAFGPQRIAGLRPRVEAAAQELLDRVAAHGHADLVADFAGPLPVTVISDLLGVPEADRAALRGWTDVMLSPPADDPRAGARVIMRLQEFLVALIADKRRQPGDDLLSAMIAARDTEADGGTDRLSEDELTSLAFLVLFAGYENSVHLIGTGLLALLRHPEQLDAVRAAPELPAGAVEELLRYEPPAPVAFRRFPLTDVTIGGVHIPAGAAILVNVAAANRDPLRFDQPELLDVNRSDSGHLTLGHGIHYCVGAPLARLELQVAIGAVIRRFPKLTLAVDPADLSWRPSFRTRGLRSLPVTF</sequence>
<dbReference type="PRINTS" id="PR00359">
    <property type="entry name" value="BP450"/>
</dbReference>
<dbReference type="FunFam" id="1.10.630.10:FF:000018">
    <property type="entry name" value="Cytochrome P450 monooxygenase"/>
    <property type="match status" value="1"/>
</dbReference>
<dbReference type="InterPro" id="IPR002397">
    <property type="entry name" value="Cyt_P450_B"/>
</dbReference>
<evidence type="ECO:0000256" key="5">
    <source>
        <dbReference type="ARBA" id="ARBA00023002"/>
    </source>
</evidence>
<dbReference type="GO" id="GO:0005506">
    <property type="term" value="F:iron ion binding"/>
    <property type="evidence" value="ECO:0007669"/>
    <property type="project" value="InterPro"/>
</dbReference>
<evidence type="ECO:0000256" key="7">
    <source>
        <dbReference type="ARBA" id="ARBA00023033"/>
    </source>
</evidence>
<dbReference type="SUPFAM" id="SSF48264">
    <property type="entry name" value="Cytochrome P450"/>
    <property type="match status" value="1"/>
</dbReference>
<keyword evidence="2" id="KW-0349">Heme</keyword>
<evidence type="ECO:0000256" key="3">
    <source>
        <dbReference type="ARBA" id="ARBA00022723"/>
    </source>
</evidence>
<evidence type="ECO:0000256" key="1">
    <source>
        <dbReference type="ARBA" id="ARBA00010617"/>
    </source>
</evidence>